<dbReference type="GO" id="GO:0003700">
    <property type="term" value="F:DNA-binding transcription factor activity"/>
    <property type="evidence" value="ECO:0007669"/>
    <property type="project" value="TreeGrafter"/>
</dbReference>
<sequence length="81" mass="9266">MPTKSLEKYSESERKIMSDFGQRIRRLREEAGLSQEKLAEETDVHRTYISGVERGRQNISLLTMNKLAQALDVDLQALVAD</sequence>
<dbReference type="GO" id="GO:0003677">
    <property type="term" value="F:DNA binding"/>
    <property type="evidence" value="ECO:0007669"/>
    <property type="project" value="UniProtKB-KW"/>
</dbReference>
<dbReference type="Gene3D" id="1.10.260.40">
    <property type="entry name" value="lambda repressor-like DNA-binding domains"/>
    <property type="match status" value="1"/>
</dbReference>
<evidence type="ECO:0000313" key="3">
    <source>
        <dbReference type="EMBL" id="SOB57934.1"/>
    </source>
</evidence>
<dbReference type="Pfam" id="PF01381">
    <property type="entry name" value="HTH_3"/>
    <property type="match status" value="1"/>
</dbReference>
<name>A0A2C8F5U8_9BACT</name>
<proteinExistence type="predicted"/>
<dbReference type="Proteomes" id="UP000219215">
    <property type="component" value="Chromosome DPRO"/>
</dbReference>
<evidence type="ECO:0000313" key="4">
    <source>
        <dbReference type="Proteomes" id="UP000219215"/>
    </source>
</evidence>
<feature type="domain" description="HTH cro/C1-type" evidence="2">
    <location>
        <begin position="24"/>
        <end position="78"/>
    </location>
</feature>
<organism evidence="3 4">
    <name type="scientific">Pseudodesulfovibrio profundus</name>
    <dbReference type="NCBI Taxonomy" id="57320"/>
    <lineage>
        <taxon>Bacteria</taxon>
        <taxon>Pseudomonadati</taxon>
        <taxon>Thermodesulfobacteriota</taxon>
        <taxon>Desulfovibrionia</taxon>
        <taxon>Desulfovibrionales</taxon>
        <taxon>Desulfovibrionaceae</taxon>
    </lineage>
</organism>
<accession>A0A2C8F5U8</accession>
<reference evidence="4" key="1">
    <citation type="submission" date="2017-09" db="EMBL/GenBank/DDBJ databases">
        <authorList>
            <person name="Regsiter A."/>
            <person name="William W."/>
        </authorList>
    </citation>
    <scope>NUCLEOTIDE SEQUENCE [LARGE SCALE GENOMIC DNA]</scope>
    <source>
        <strain evidence="4">500-1</strain>
    </source>
</reference>
<keyword evidence="1" id="KW-0238">DNA-binding</keyword>
<dbReference type="KEGG" id="pprf:DPRO_1046"/>
<dbReference type="RefSeq" id="WP_232005710.1">
    <property type="nucleotide sequence ID" value="NZ_LT907975.1"/>
</dbReference>
<dbReference type="PANTHER" id="PTHR46797:SF1">
    <property type="entry name" value="METHYLPHOSPHONATE SYNTHASE"/>
    <property type="match status" value="1"/>
</dbReference>
<dbReference type="SUPFAM" id="SSF47413">
    <property type="entry name" value="lambda repressor-like DNA-binding domains"/>
    <property type="match status" value="1"/>
</dbReference>
<dbReference type="InterPro" id="IPR050807">
    <property type="entry name" value="TransReg_Diox_bact_type"/>
</dbReference>
<dbReference type="InterPro" id="IPR001387">
    <property type="entry name" value="Cro/C1-type_HTH"/>
</dbReference>
<dbReference type="CDD" id="cd00093">
    <property type="entry name" value="HTH_XRE"/>
    <property type="match status" value="1"/>
</dbReference>
<protein>
    <recommendedName>
        <fullName evidence="2">HTH cro/C1-type domain-containing protein</fullName>
    </recommendedName>
</protein>
<dbReference type="InterPro" id="IPR010982">
    <property type="entry name" value="Lambda_DNA-bd_dom_sf"/>
</dbReference>
<evidence type="ECO:0000259" key="2">
    <source>
        <dbReference type="PROSITE" id="PS50943"/>
    </source>
</evidence>
<dbReference type="EMBL" id="LT907975">
    <property type="protein sequence ID" value="SOB57934.1"/>
    <property type="molecule type" value="Genomic_DNA"/>
</dbReference>
<keyword evidence="4" id="KW-1185">Reference proteome</keyword>
<dbReference type="AlphaFoldDB" id="A0A2C8F5U8"/>
<gene>
    <name evidence="3" type="ORF">DPRO_1046</name>
</gene>
<dbReference type="GO" id="GO:0005829">
    <property type="term" value="C:cytosol"/>
    <property type="evidence" value="ECO:0007669"/>
    <property type="project" value="TreeGrafter"/>
</dbReference>
<dbReference type="SMART" id="SM00530">
    <property type="entry name" value="HTH_XRE"/>
    <property type="match status" value="1"/>
</dbReference>
<dbReference type="PANTHER" id="PTHR46797">
    <property type="entry name" value="HTH-TYPE TRANSCRIPTIONAL REGULATOR"/>
    <property type="match status" value="1"/>
</dbReference>
<evidence type="ECO:0000256" key="1">
    <source>
        <dbReference type="ARBA" id="ARBA00023125"/>
    </source>
</evidence>
<dbReference type="PROSITE" id="PS50943">
    <property type="entry name" value="HTH_CROC1"/>
    <property type="match status" value="1"/>
</dbReference>